<keyword evidence="10" id="KW-1185">Reference proteome</keyword>
<dbReference type="AlphaFoldDB" id="A0A1S6HT24"/>
<dbReference type="Proteomes" id="UP000189545">
    <property type="component" value="Chromosome"/>
</dbReference>
<dbReference type="InterPro" id="IPR000440">
    <property type="entry name" value="NADH_UbQ/plastoQ_OxRdtase_su3"/>
</dbReference>
<dbReference type="EC" id="7.1.1.-" evidence="7"/>
<dbReference type="PANTHER" id="PTHR11058">
    <property type="entry name" value="NADH-UBIQUINONE OXIDOREDUCTASE CHAIN 3"/>
    <property type="match status" value="1"/>
</dbReference>
<evidence type="ECO:0000256" key="6">
    <source>
        <dbReference type="ARBA" id="ARBA00023136"/>
    </source>
</evidence>
<keyword evidence="7" id="KW-0520">NAD</keyword>
<comment type="subcellular location">
    <subcellularLocation>
        <location evidence="7">Cell membrane</location>
        <topology evidence="7">Multi-pass membrane protein</topology>
    </subcellularLocation>
    <subcellularLocation>
        <location evidence="1">Membrane</location>
    </subcellularLocation>
</comment>
<dbReference type="OrthoDB" id="9791970at2"/>
<evidence type="ECO:0000313" key="9">
    <source>
        <dbReference type="EMBL" id="AQS38673.1"/>
    </source>
</evidence>
<dbReference type="GO" id="GO:0008137">
    <property type="term" value="F:NADH dehydrogenase (ubiquinone) activity"/>
    <property type="evidence" value="ECO:0007669"/>
    <property type="project" value="InterPro"/>
</dbReference>
<evidence type="ECO:0000256" key="5">
    <source>
        <dbReference type="ARBA" id="ARBA00022989"/>
    </source>
</evidence>
<evidence type="ECO:0000256" key="3">
    <source>
        <dbReference type="ARBA" id="ARBA00022448"/>
    </source>
</evidence>
<proteinExistence type="inferred from homology"/>
<dbReference type="KEGG" id="spsw:Sps_03546"/>
<sequence length="123" mass="13919">MVSASFIFYVFAIIIVTMTMIIVSHALNPRGHKRTNAYPYESGIVPVGNTDIRWNVNYFLIAISFVIFDIEAVFLYLWSLVVVETSWPGFLTATVFILALFIALIYEIKQGAFDWGIAREGDS</sequence>
<organism evidence="9 10">
    <name type="scientific">Shewanella psychrophila</name>
    <dbReference type="NCBI Taxonomy" id="225848"/>
    <lineage>
        <taxon>Bacteria</taxon>
        <taxon>Pseudomonadati</taxon>
        <taxon>Pseudomonadota</taxon>
        <taxon>Gammaproteobacteria</taxon>
        <taxon>Alteromonadales</taxon>
        <taxon>Shewanellaceae</taxon>
        <taxon>Shewanella</taxon>
    </lineage>
</organism>
<dbReference type="EMBL" id="CP014782">
    <property type="protein sequence ID" value="AQS38673.1"/>
    <property type="molecule type" value="Genomic_DNA"/>
</dbReference>
<keyword evidence="7" id="KW-0874">Quinone</keyword>
<dbReference type="GO" id="GO:0030964">
    <property type="term" value="C:NADH dehydrogenase complex"/>
    <property type="evidence" value="ECO:0007669"/>
    <property type="project" value="TreeGrafter"/>
</dbReference>
<dbReference type="InterPro" id="IPR038430">
    <property type="entry name" value="NDAH_ubi_oxred_su3_sf"/>
</dbReference>
<keyword evidence="5 8" id="KW-1133">Transmembrane helix</keyword>
<dbReference type="STRING" id="225848.Sps_03546"/>
<evidence type="ECO:0000256" key="8">
    <source>
        <dbReference type="SAM" id="Phobius"/>
    </source>
</evidence>
<dbReference type="GO" id="GO:0005886">
    <property type="term" value="C:plasma membrane"/>
    <property type="evidence" value="ECO:0007669"/>
    <property type="project" value="UniProtKB-SubCell"/>
</dbReference>
<comment type="catalytic activity">
    <reaction evidence="7">
        <text>a quinone + NADH + 5 H(+)(in) = a quinol + NAD(+) + 4 H(+)(out)</text>
        <dbReference type="Rhea" id="RHEA:57888"/>
        <dbReference type="ChEBI" id="CHEBI:15378"/>
        <dbReference type="ChEBI" id="CHEBI:24646"/>
        <dbReference type="ChEBI" id="CHEBI:57540"/>
        <dbReference type="ChEBI" id="CHEBI:57945"/>
        <dbReference type="ChEBI" id="CHEBI:132124"/>
    </reaction>
</comment>
<name>A0A1S6HT24_9GAMM</name>
<evidence type="ECO:0000313" key="10">
    <source>
        <dbReference type="Proteomes" id="UP000189545"/>
    </source>
</evidence>
<comment type="function">
    <text evidence="7">NDH-1 shuttles electrons from NADH, via FMN and iron-sulfur (Fe-S) centers, to quinones in the respiratory chain.</text>
</comment>
<dbReference type="Pfam" id="PF00507">
    <property type="entry name" value="Oxidored_q4"/>
    <property type="match status" value="1"/>
</dbReference>
<evidence type="ECO:0000256" key="2">
    <source>
        <dbReference type="ARBA" id="ARBA00008472"/>
    </source>
</evidence>
<keyword evidence="9" id="KW-0560">Oxidoreductase</keyword>
<comment type="similarity">
    <text evidence="2 7">Belongs to the complex I subunit 3 family.</text>
</comment>
<gene>
    <name evidence="9" type="ORF">Sps_03546</name>
</gene>
<protein>
    <recommendedName>
        <fullName evidence="7">NADH-quinone oxidoreductase subunit</fullName>
        <ecNumber evidence="7">7.1.1.-</ecNumber>
    </recommendedName>
</protein>
<dbReference type="Gene3D" id="1.20.58.1610">
    <property type="entry name" value="NADH:ubiquinone/plastoquinone oxidoreductase, chain 3"/>
    <property type="match status" value="1"/>
</dbReference>
<evidence type="ECO:0000256" key="1">
    <source>
        <dbReference type="ARBA" id="ARBA00004370"/>
    </source>
</evidence>
<reference evidence="9 10" key="1">
    <citation type="submission" date="2016-03" db="EMBL/GenBank/DDBJ databases">
        <title>Complete genome sequence of Shewanella psychrophila WP2, a deep sea bacterium isolated from west Pacific sediment.</title>
        <authorList>
            <person name="Xu G."/>
            <person name="Jian H."/>
        </authorList>
    </citation>
    <scope>NUCLEOTIDE SEQUENCE [LARGE SCALE GENOMIC DNA]</scope>
    <source>
        <strain evidence="9 10">WP2</strain>
    </source>
</reference>
<keyword evidence="3" id="KW-0813">Transport</keyword>
<dbReference type="PANTHER" id="PTHR11058:SF21">
    <property type="entry name" value="NADH-QUINONE OXIDOREDUCTASE SUBUNIT A"/>
    <property type="match status" value="1"/>
</dbReference>
<dbReference type="RefSeq" id="WP_077753684.1">
    <property type="nucleotide sequence ID" value="NZ_CP014782.1"/>
</dbReference>
<dbReference type="GO" id="GO:0048038">
    <property type="term" value="F:quinone binding"/>
    <property type="evidence" value="ECO:0007669"/>
    <property type="project" value="UniProtKB-KW"/>
</dbReference>
<evidence type="ECO:0000256" key="4">
    <source>
        <dbReference type="ARBA" id="ARBA00022692"/>
    </source>
</evidence>
<feature type="transmembrane region" description="Helical" evidence="8">
    <location>
        <begin position="6"/>
        <end position="27"/>
    </location>
</feature>
<evidence type="ECO:0000256" key="7">
    <source>
        <dbReference type="RuleBase" id="RU003639"/>
    </source>
</evidence>
<accession>A0A1S6HT24</accession>
<keyword evidence="4 7" id="KW-0812">Transmembrane</keyword>
<keyword evidence="6 8" id="KW-0472">Membrane</keyword>
<feature type="transmembrane region" description="Helical" evidence="8">
    <location>
        <begin position="58"/>
        <end position="81"/>
    </location>
</feature>
<dbReference type="GO" id="GO:0016491">
    <property type="term" value="F:oxidoreductase activity"/>
    <property type="evidence" value="ECO:0007669"/>
    <property type="project" value="UniProtKB-KW"/>
</dbReference>
<feature type="transmembrane region" description="Helical" evidence="8">
    <location>
        <begin position="87"/>
        <end position="106"/>
    </location>
</feature>